<name>A0A9X2XWC7_9BACT</name>
<dbReference type="Proteomes" id="UP001155483">
    <property type="component" value="Unassembled WGS sequence"/>
</dbReference>
<reference evidence="1" key="2">
    <citation type="submission" date="2023-04" db="EMBL/GenBank/DDBJ databases">
        <title>Paracnuella aquatica gen. nov., sp. nov., a member of the family Chitinophagaceae isolated from a hot spring.</title>
        <authorList>
            <person name="Wang C."/>
        </authorList>
    </citation>
    <scope>NUCLEOTIDE SEQUENCE</scope>
    <source>
        <strain evidence="1">LB-8</strain>
    </source>
</reference>
<sequence length="66" mass="8077">MQHIMRVRAEESYRRDLIDVEVQMISKTSTAVRNHLESFKKKRKAKKWPGDKPFVQALRRRDYFNR</sequence>
<dbReference type="EMBL" id="JAOTIF010000012">
    <property type="protein sequence ID" value="MCU7550451.1"/>
    <property type="molecule type" value="Genomic_DNA"/>
</dbReference>
<accession>A0A9X2XWC7</accession>
<evidence type="ECO:0000313" key="1">
    <source>
        <dbReference type="EMBL" id="MCU7550451.1"/>
    </source>
</evidence>
<reference evidence="1" key="1">
    <citation type="submission" date="2022-09" db="EMBL/GenBank/DDBJ databases">
        <authorList>
            <person name="Yuan C."/>
            <person name="Ke Z."/>
        </authorList>
    </citation>
    <scope>NUCLEOTIDE SEQUENCE</scope>
    <source>
        <strain evidence="1">LB-8</strain>
    </source>
</reference>
<proteinExistence type="predicted"/>
<evidence type="ECO:0000313" key="2">
    <source>
        <dbReference type="Proteomes" id="UP001155483"/>
    </source>
</evidence>
<dbReference type="AlphaFoldDB" id="A0A9X2XWC7"/>
<gene>
    <name evidence="1" type="ORF">OCK74_15120</name>
</gene>
<dbReference type="RefSeq" id="WP_279297891.1">
    <property type="nucleotide sequence ID" value="NZ_JAOTIF010000012.1"/>
</dbReference>
<organism evidence="1 2">
    <name type="scientific">Paraflavisolibacter caeni</name>
    <dbReference type="NCBI Taxonomy" id="2982496"/>
    <lineage>
        <taxon>Bacteria</taxon>
        <taxon>Pseudomonadati</taxon>
        <taxon>Bacteroidota</taxon>
        <taxon>Chitinophagia</taxon>
        <taxon>Chitinophagales</taxon>
        <taxon>Chitinophagaceae</taxon>
        <taxon>Paraflavisolibacter</taxon>
    </lineage>
</organism>
<protein>
    <submittedName>
        <fullName evidence="1">Uncharacterized protein</fullName>
    </submittedName>
</protein>
<keyword evidence="2" id="KW-1185">Reference proteome</keyword>
<comment type="caution">
    <text evidence="1">The sequence shown here is derived from an EMBL/GenBank/DDBJ whole genome shotgun (WGS) entry which is preliminary data.</text>
</comment>